<evidence type="ECO:0000259" key="11">
    <source>
        <dbReference type="PROSITE" id="PS51645"/>
    </source>
</evidence>
<keyword evidence="4 8" id="KW-0285">Flavoprotein</keyword>
<organism evidence="12 13">
    <name type="scientific">Oricola cellulosilytica</name>
    <dbReference type="NCBI Taxonomy" id="1429082"/>
    <lineage>
        <taxon>Bacteria</taxon>
        <taxon>Pseudomonadati</taxon>
        <taxon>Pseudomonadota</taxon>
        <taxon>Alphaproteobacteria</taxon>
        <taxon>Hyphomicrobiales</taxon>
        <taxon>Ahrensiaceae</taxon>
        <taxon>Oricola</taxon>
    </lineage>
</organism>
<dbReference type="OrthoDB" id="9772484at2"/>
<dbReference type="InterPro" id="IPR006050">
    <property type="entry name" value="DNA_photolyase_N"/>
</dbReference>
<sequence>MPAGEPRHAPIIVWFRNDLRTGDNRALSTGSRTGVPVIPLYILEDEEDGSATLGSAQKWWLHHSIEALASRLASMGTPLILRRGRALEVLHSVVSVTGARTVLWNRRYLPSHLARDAEIQQALQIDGVTIESSEGHILHEPTQMRTVSGGPYRVYTPFWRAFSSGMEPRPPLARPESLMPIGMSLQSDRLEDWGLLPNGPDWSAGIAAQWTPGEDGAITRLDAFLAKRLAGYGEDRNVPSIDGTSRLSPHLAFGEITPFQIWHATEMSRDEVPTADLQTFRKELVWREFSYHLLVNCPDLPTANYNSDFDKFPWREPGDLLSAWQRGRTGYPIVDAGMRQLWQTGWMHNRVRMIVGSFLVKHLLIDWRHGEKWFWDTLVDADPASNSASWQWIAGSGADASPYFRIFNPILQGEKFDPTGEYVKQFVPELADIPAKYIHNPWEAPASVQSEAGVRLGETYPRPIVEHRRARERALNAYHAMKGKTA</sequence>
<dbReference type="InterPro" id="IPR014729">
    <property type="entry name" value="Rossmann-like_a/b/a_fold"/>
</dbReference>
<dbReference type="InterPro" id="IPR002081">
    <property type="entry name" value="Cryptochrome/DNA_photolyase_1"/>
</dbReference>
<keyword evidence="12" id="KW-0456">Lyase</keyword>
<dbReference type="GO" id="GO:0009416">
    <property type="term" value="P:response to light stimulus"/>
    <property type="evidence" value="ECO:0007669"/>
    <property type="project" value="TreeGrafter"/>
</dbReference>
<evidence type="ECO:0000256" key="4">
    <source>
        <dbReference type="ARBA" id="ARBA00022630"/>
    </source>
</evidence>
<feature type="site" description="Electron transfer via tryptophanyl radical" evidence="9">
    <location>
        <position position="367"/>
    </location>
</feature>
<feature type="site" description="Electron transfer via tryptophanyl radical" evidence="9">
    <location>
        <position position="390"/>
    </location>
</feature>
<evidence type="ECO:0000256" key="2">
    <source>
        <dbReference type="ARBA" id="ARBA00013149"/>
    </source>
</evidence>
<dbReference type="Pfam" id="PF00875">
    <property type="entry name" value="DNA_photolyase"/>
    <property type="match status" value="1"/>
</dbReference>
<dbReference type="RefSeq" id="WP_131570655.1">
    <property type="nucleotide sequence ID" value="NZ_JAINFK010000005.1"/>
</dbReference>
<dbReference type="PROSITE" id="PS51645">
    <property type="entry name" value="PHR_CRY_ALPHA_BETA"/>
    <property type="match status" value="1"/>
</dbReference>
<keyword evidence="13" id="KW-1185">Reference proteome</keyword>
<dbReference type="Gene3D" id="1.10.579.10">
    <property type="entry name" value="DNA Cyclobutane Dipyrimidine Photolyase, subunit A, domain 3"/>
    <property type="match status" value="1"/>
</dbReference>
<dbReference type="PROSITE" id="PS00394">
    <property type="entry name" value="DNA_PHOTOLYASES_1_1"/>
    <property type="match status" value="1"/>
</dbReference>
<name>A0A4R0P720_9HYPH</name>
<evidence type="ECO:0000313" key="13">
    <source>
        <dbReference type="Proteomes" id="UP000291301"/>
    </source>
</evidence>
<dbReference type="SUPFAM" id="SSF52425">
    <property type="entry name" value="Cryptochrome/photolyase, N-terminal domain"/>
    <property type="match status" value="1"/>
</dbReference>
<feature type="binding site" evidence="8">
    <location>
        <begin position="380"/>
        <end position="382"/>
    </location>
    <ligand>
        <name>FAD</name>
        <dbReference type="ChEBI" id="CHEBI:57692"/>
    </ligand>
</feature>
<evidence type="ECO:0000313" key="12">
    <source>
        <dbReference type="EMBL" id="TCD12439.1"/>
    </source>
</evidence>
<comment type="similarity">
    <text evidence="10">Belongs to the DNA photolyase family.</text>
</comment>
<dbReference type="EC" id="4.1.99.3" evidence="2"/>
<dbReference type="GO" id="GO:0000719">
    <property type="term" value="P:photoreactive repair"/>
    <property type="evidence" value="ECO:0007669"/>
    <property type="project" value="UniProtKB-ARBA"/>
</dbReference>
<evidence type="ECO:0000256" key="1">
    <source>
        <dbReference type="ARBA" id="ARBA00001932"/>
    </source>
</evidence>
<dbReference type="SUPFAM" id="SSF48173">
    <property type="entry name" value="Cryptochrome/photolyase FAD-binding domain"/>
    <property type="match status" value="1"/>
</dbReference>
<dbReference type="InterPro" id="IPR036134">
    <property type="entry name" value="Crypto/Photolyase_FAD-like_sf"/>
</dbReference>
<comment type="cofactor">
    <cofactor evidence="1">
        <name>(6R)-5,10-methylene-5,6,7,8-tetrahydrofolate</name>
        <dbReference type="ChEBI" id="CHEBI:15636"/>
    </cofactor>
</comment>
<dbReference type="GO" id="GO:0003904">
    <property type="term" value="F:deoxyribodipyrimidine photo-lyase activity"/>
    <property type="evidence" value="ECO:0007669"/>
    <property type="project" value="UniProtKB-EC"/>
</dbReference>
<dbReference type="AlphaFoldDB" id="A0A4R0P720"/>
<feature type="binding site" evidence="8">
    <location>
        <begin position="244"/>
        <end position="248"/>
    </location>
    <ligand>
        <name>FAD</name>
        <dbReference type="ChEBI" id="CHEBI:57692"/>
    </ligand>
</feature>
<feature type="binding site" evidence="8">
    <location>
        <position position="232"/>
    </location>
    <ligand>
        <name>FAD</name>
        <dbReference type="ChEBI" id="CHEBI:57692"/>
    </ligand>
</feature>
<evidence type="ECO:0000256" key="3">
    <source>
        <dbReference type="ARBA" id="ARBA00014046"/>
    </source>
</evidence>
<dbReference type="FunFam" id="1.10.579.10:FF:000003">
    <property type="entry name" value="Deoxyribodipyrimidine photo-lyase"/>
    <property type="match status" value="1"/>
</dbReference>
<dbReference type="EMBL" id="SJST01000007">
    <property type="protein sequence ID" value="TCD12439.1"/>
    <property type="molecule type" value="Genomic_DNA"/>
</dbReference>
<reference evidence="12 13" key="1">
    <citation type="journal article" date="2015" name="Antonie Van Leeuwenhoek">
        <title>Oricola cellulosilytica gen. nov., sp. nov., a cellulose-degrading bacterium of the family Phyllobacteriaceae isolated from surface seashore water, and emended descriptions of Mesorhizobium loti and Phyllobacterium myrsinacearum.</title>
        <authorList>
            <person name="Hameed A."/>
            <person name="Shahina M."/>
            <person name="Lai W.A."/>
            <person name="Lin S.Y."/>
            <person name="Young L.S."/>
            <person name="Liu Y.C."/>
            <person name="Hsu Y.H."/>
            <person name="Young C.C."/>
        </authorList>
    </citation>
    <scope>NUCLEOTIDE SEQUENCE [LARGE SCALE GENOMIC DNA]</scope>
    <source>
        <strain evidence="12 13">KCTC 52183</strain>
    </source>
</reference>
<accession>A0A4R0P720</accession>
<feature type="site" description="Electron transfer via tryptophanyl radical" evidence="9">
    <location>
        <position position="314"/>
    </location>
</feature>
<dbReference type="PANTHER" id="PTHR11455">
    <property type="entry name" value="CRYPTOCHROME"/>
    <property type="match status" value="1"/>
</dbReference>
<evidence type="ECO:0000256" key="10">
    <source>
        <dbReference type="RuleBase" id="RU004182"/>
    </source>
</evidence>
<evidence type="ECO:0000256" key="6">
    <source>
        <dbReference type="ARBA" id="ARBA00022991"/>
    </source>
</evidence>
<evidence type="ECO:0000256" key="9">
    <source>
        <dbReference type="PIRSR" id="PIRSR602081-2"/>
    </source>
</evidence>
<dbReference type="Proteomes" id="UP000291301">
    <property type="component" value="Unassembled WGS sequence"/>
</dbReference>
<dbReference type="InterPro" id="IPR018394">
    <property type="entry name" value="DNA_photolyase_1_CS_C"/>
</dbReference>
<comment type="catalytic activity">
    <reaction evidence="7">
        <text>cyclobutadipyrimidine (in DNA) = 2 pyrimidine residues (in DNA).</text>
        <dbReference type="EC" id="4.1.99.3"/>
    </reaction>
</comment>
<feature type="domain" description="Photolyase/cryptochrome alpha/beta" evidence="11">
    <location>
        <begin position="9"/>
        <end position="138"/>
    </location>
</feature>
<protein>
    <recommendedName>
        <fullName evidence="3">Deoxyribodipyrimidine photo-lyase</fullName>
        <ecNumber evidence="2">4.1.99.3</ecNumber>
    </recommendedName>
</protein>
<dbReference type="GO" id="GO:0071949">
    <property type="term" value="F:FAD binding"/>
    <property type="evidence" value="ECO:0007669"/>
    <property type="project" value="TreeGrafter"/>
</dbReference>
<gene>
    <name evidence="12" type="ORF">E0D97_15055</name>
</gene>
<keyword evidence="6 10" id="KW-0157">Chromophore</keyword>
<feature type="binding site" evidence="8">
    <location>
        <position position="280"/>
    </location>
    <ligand>
        <name>FAD</name>
        <dbReference type="ChEBI" id="CHEBI:57692"/>
    </ligand>
</feature>
<dbReference type="Pfam" id="PF03441">
    <property type="entry name" value="FAD_binding_7"/>
    <property type="match status" value="1"/>
</dbReference>
<dbReference type="InterPro" id="IPR036155">
    <property type="entry name" value="Crypto/Photolyase_N_sf"/>
</dbReference>
<evidence type="ECO:0000256" key="5">
    <source>
        <dbReference type="ARBA" id="ARBA00022827"/>
    </source>
</evidence>
<dbReference type="InterPro" id="IPR005101">
    <property type="entry name" value="Cryptochr/Photolyase_FAD-bd"/>
</dbReference>
<dbReference type="Gene3D" id="1.25.40.80">
    <property type="match status" value="1"/>
</dbReference>
<comment type="caution">
    <text evidence="12">The sequence shown here is derived from an EMBL/GenBank/DDBJ whole genome shotgun (WGS) entry which is preliminary data.</text>
</comment>
<proteinExistence type="inferred from homology"/>
<comment type="cofactor">
    <cofactor evidence="8">
        <name>FAD</name>
        <dbReference type="ChEBI" id="CHEBI:57692"/>
    </cofactor>
    <text evidence="8">Binds 1 FAD per subunit.</text>
</comment>
<dbReference type="PANTHER" id="PTHR11455:SF9">
    <property type="entry name" value="CRYPTOCHROME CIRCADIAN CLOCK 5 ISOFORM X1"/>
    <property type="match status" value="1"/>
</dbReference>
<keyword evidence="5 8" id="KW-0274">FAD</keyword>
<dbReference type="GO" id="GO:0003677">
    <property type="term" value="F:DNA binding"/>
    <property type="evidence" value="ECO:0007669"/>
    <property type="project" value="TreeGrafter"/>
</dbReference>
<evidence type="ECO:0000256" key="7">
    <source>
        <dbReference type="ARBA" id="ARBA00033999"/>
    </source>
</evidence>
<dbReference type="Gene3D" id="3.40.50.620">
    <property type="entry name" value="HUPs"/>
    <property type="match status" value="1"/>
</dbReference>
<dbReference type="PRINTS" id="PR00147">
    <property type="entry name" value="DNAPHOTLYASE"/>
</dbReference>
<evidence type="ECO:0000256" key="8">
    <source>
        <dbReference type="PIRSR" id="PIRSR602081-1"/>
    </source>
</evidence>